<feature type="transmembrane region" description="Helical" evidence="6">
    <location>
        <begin position="147"/>
        <end position="168"/>
    </location>
</feature>
<evidence type="ECO:0000256" key="1">
    <source>
        <dbReference type="ARBA" id="ARBA00004651"/>
    </source>
</evidence>
<dbReference type="AlphaFoldDB" id="A0A3M0FZ64"/>
<evidence type="ECO:0000256" key="6">
    <source>
        <dbReference type="SAM" id="Phobius"/>
    </source>
</evidence>
<keyword evidence="3 6" id="KW-0812">Transmembrane</keyword>
<organism evidence="7 8">
    <name type="scientific">Corynebacterium macginleyi</name>
    <dbReference type="NCBI Taxonomy" id="38290"/>
    <lineage>
        <taxon>Bacteria</taxon>
        <taxon>Bacillati</taxon>
        <taxon>Actinomycetota</taxon>
        <taxon>Actinomycetes</taxon>
        <taxon>Mycobacteriales</taxon>
        <taxon>Corynebacteriaceae</taxon>
        <taxon>Corynebacterium</taxon>
    </lineage>
</organism>
<dbReference type="RefSeq" id="WP_121912206.1">
    <property type="nucleotide sequence ID" value="NZ_CP068291.1"/>
</dbReference>
<feature type="transmembrane region" description="Helical" evidence="6">
    <location>
        <begin position="113"/>
        <end position="141"/>
    </location>
</feature>
<evidence type="ECO:0000256" key="2">
    <source>
        <dbReference type="ARBA" id="ARBA00022475"/>
    </source>
</evidence>
<keyword evidence="5 6" id="KW-0472">Membrane</keyword>
<dbReference type="PANTHER" id="PTHR39087:SF2">
    <property type="entry name" value="UPF0104 MEMBRANE PROTEIN MJ1595"/>
    <property type="match status" value="1"/>
</dbReference>
<reference evidence="7 8" key="1">
    <citation type="submission" date="2018-10" db="EMBL/GenBank/DDBJ databases">
        <title>Corynebacterium macginleyi genome sequencing and assembly of the type strain and two clinical samples.</title>
        <authorList>
            <person name="Bernier A.-M."/>
            <person name="Bernard K."/>
        </authorList>
    </citation>
    <scope>NUCLEOTIDE SEQUENCE [LARGE SCALE GENOMIC DNA]</scope>
    <source>
        <strain evidence="7 8">NML 120205</strain>
    </source>
</reference>
<accession>A0A3M0FZ64</accession>
<evidence type="ECO:0000256" key="5">
    <source>
        <dbReference type="ARBA" id="ARBA00023136"/>
    </source>
</evidence>
<feature type="transmembrane region" description="Helical" evidence="6">
    <location>
        <begin position="38"/>
        <end position="57"/>
    </location>
</feature>
<keyword evidence="2" id="KW-1003">Cell membrane</keyword>
<dbReference type="GO" id="GO:0005886">
    <property type="term" value="C:plasma membrane"/>
    <property type="evidence" value="ECO:0007669"/>
    <property type="project" value="UniProtKB-SubCell"/>
</dbReference>
<comment type="caution">
    <text evidence="7">The sequence shown here is derived from an EMBL/GenBank/DDBJ whole genome shotgun (WGS) entry which is preliminary data.</text>
</comment>
<evidence type="ECO:0000256" key="4">
    <source>
        <dbReference type="ARBA" id="ARBA00022989"/>
    </source>
</evidence>
<dbReference type="Proteomes" id="UP000270649">
    <property type="component" value="Unassembled WGS sequence"/>
</dbReference>
<dbReference type="Pfam" id="PF03706">
    <property type="entry name" value="LPG_synthase_TM"/>
    <property type="match status" value="1"/>
</dbReference>
<dbReference type="InterPro" id="IPR022791">
    <property type="entry name" value="L-PG_synthase/AglD"/>
</dbReference>
<dbReference type="PANTHER" id="PTHR39087">
    <property type="entry name" value="UPF0104 MEMBRANE PROTEIN MJ1595"/>
    <property type="match status" value="1"/>
</dbReference>
<evidence type="ECO:0000313" key="7">
    <source>
        <dbReference type="EMBL" id="RMB57718.1"/>
    </source>
</evidence>
<gene>
    <name evidence="7" type="ORF">D9543_09265</name>
</gene>
<feature type="transmembrane region" description="Helical" evidence="6">
    <location>
        <begin position="299"/>
        <end position="320"/>
    </location>
</feature>
<feature type="transmembrane region" description="Helical" evidence="6">
    <location>
        <begin position="272"/>
        <end position="293"/>
    </location>
</feature>
<protein>
    <submittedName>
        <fullName evidence="7">UPF0104 family protein</fullName>
    </submittedName>
</protein>
<evidence type="ECO:0000313" key="8">
    <source>
        <dbReference type="Proteomes" id="UP000270649"/>
    </source>
</evidence>
<comment type="subcellular location">
    <subcellularLocation>
        <location evidence="1">Cell membrane</location>
        <topology evidence="1">Multi-pass membrane protein</topology>
    </subcellularLocation>
</comment>
<proteinExistence type="predicted"/>
<evidence type="ECO:0000256" key="3">
    <source>
        <dbReference type="ARBA" id="ARBA00022692"/>
    </source>
</evidence>
<dbReference type="EMBL" id="REGC01000013">
    <property type="protein sequence ID" value="RMB57718.1"/>
    <property type="molecule type" value="Genomic_DNA"/>
</dbReference>
<name>A0A3M0FZ64_9CORY</name>
<dbReference type="GeneID" id="92747154"/>
<keyword evidence="4 6" id="KW-1133">Transmembrane helix</keyword>
<sequence>MKNWLRVVASLIILAILIYVFRDELDFLSEGFSRLSHAQPGPVALVVIASILSVVAMGKVMRLLIRAGGVKVEATETAALTFASNSWSTTMPIGPAFSAVLTFHVQRTWGASVVLCGWFFVLSSAISTVWLVLIGLGGVLFLNADMALWSLISTLAMMLVLSGGLFWLSNHPETLERWVNKQRVVRGSKRAALLEHVESLKEVHLTRRQFARASFYSLANRLIDMVSLWGCVWAVTGQMPTTDAADNTTTIAGIALAYLTAKLAGSAQVTPAGLGTVEAAIIATLVATGMTAVDATSTAIIYRLISFAFITAIGWAIYFWHYARKGITYAALSRKEKEKETA</sequence>